<dbReference type="PROSITE" id="PS50901">
    <property type="entry name" value="FTSK"/>
    <property type="match status" value="1"/>
</dbReference>
<feature type="transmembrane region" description="Helical" evidence="4">
    <location>
        <begin position="20"/>
        <end position="42"/>
    </location>
</feature>
<dbReference type="InterPro" id="IPR050206">
    <property type="entry name" value="FtsK/SpoIIIE/SftA"/>
</dbReference>
<feature type="binding site" evidence="3">
    <location>
        <begin position="212"/>
        <end position="219"/>
    </location>
    <ligand>
        <name>ATP</name>
        <dbReference type="ChEBI" id="CHEBI:30616"/>
    </ligand>
</feature>
<keyword evidence="6" id="KW-0131">Cell cycle</keyword>
<reference evidence="6 7" key="1">
    <citation type="submission" date="2019-03" db="EMBL/GenBank/DDBJ databases">
        <title>Diversity of the mouse oral microbiome.</title>
        <authorList>
            <person name="Joseph S."/>
            <person name="Aduse-Opoku J."/>
            <person name="Curtis M."/>
            <person name="Wade W."/>
            <person name="Hashim A."/>
        </authorList>
    </citation>
    <scope>NUCLEOTIDE SEQUENCE [LARGE SCALE GENOMIC DNA]</scope>
    <source>
        <strain evidence="6 7">WM131</strain>
    </source>
</reference>
<keyword evidence="4" id="KW-0472">Membrane</keyword>
<sequence>MVKQLFVYRGWRVRPFHRNIKVVTFLMMLLPFLLLMGYYGYLYYEIILQEPIKYGVMIVGYLCIISIMVELLNRYLYLKSTFFGRLDNLRILSTFLIENNFYISKKTGDKQQIKLPKVYVKRDKYGLDATFILQGNKFQDRFLRVSNDLEVMFDGDFIDKVFSKGFVSYTIAFGRIEGRINVKDVLVTDKGVRLMQNIYWNFDEQPHLLLSGGTGGGKTVFLMCLISALVRYGYVDICDPKKSDFVGLKDILVFQNRVFFEKEDMIKCLEDNVKFMDKRYEAMTNHPDFTPGKRYSHYGFKPKFIIFDEWAAFMASLDNDYKASGQVNEYLTQIVLKGRQAGVFIVLGLQRPDGEFIKTALRDNFMKRVSVGHLEDTGYTMMYGDANRNKEFKKIDKINGKKVYGRGYIANGGEIAREFFSPFIPFDEGFSFIDEFNKLPIIPFEGKEFEVFDTHLESVRTVSYELDQVDEEDFSSDDSRILLKDFSVEKGFDIKALRKIIDVLRGLGHEFEKKDEGLYLTVEQTIILAGVLSVYGEGQPSYAKAVEVYFEGENQ</sequence>
<name>A0A4Y9JDQ9_9STRE</name>
<dbReference type="GO" id="GO:0005524">
    <property type="term" value="F:ATP binding"/>
    <property type="evidence" value="ECO:0007669"/>
    <property type="project" value="UniProtKB-UniRule"/>
</dbReference>
<dbReference type="InterPro" id="IPR027417">
    <property type="entry name" value="P-loop_NTPase"/>
</dbReference>
<evidence type="ECO:0000256" key="1">
    <source>
        <dbReference type="ARBA" id="ARBA00022741"/>
    </source>
</evidence>
<dbReference type="OrthoDB" id="9807790at2"/>
<dbReference type="Gene3D" id="3.40.50.300">
    <property type="entry name" value="P-loop containing nucleotide triphosphate hydrolases"/>
    <property type="match status" value="1"/>
</dbReference>
<evidence type="ECO:0000313" key="7">
    <source>
        <dbReference type="Proteomes" id="UP000297253"/>
    </source>
</evidence>
<evidence type="ECO:0000313" key="6">
    <source>
        <dbReference type="EMBL" id="TFU98166.1"/>
    </source>
</evidence>
<dbReference type="SUPFAM" id="SSF52540">
    <property type="entry name" value="P-loop containing nucleoside triphosphate hydrolases"/>
    <property type="match status" value="1"/>
</dbReference>
<proteinExistence type="predicted"/>
<dbReference type="GO" id="GO:0003677">
    <property type="term" value="F:DNA binding"/>
    <property type="evidence" value="ECO:0007669"/>
    <property type="project" value="InterPro"/>
</dbReference>
<dbReference type="EMBL" id="SPPD01000004">
    <property type="protein sequence ID" value="TFU98166.1"/>
    <property type="molecule type" value="Genomic_DNA"/>
</dbReference>
<accession>A0A4Y9JDQ9</accession>
<dbReference type="AlphaFoldDB" id="A0A4Y9JDQ9"/>
<dbReference type="PANTHER" id="PTHR22683:SF47">
    <property type="entry name" value="FTSK DOMAIN-CONTAINING PROTEIN YDCQ"/>
    <property type="match status" value="1"/>
</dbReference>
<gene>
    <name evidence="6" type="ORF">E4T82_03915</name>
</gene>
<dbReference type="Proteomes" id="UP000297253">
    <property type="component" value="Unassembled WGS sequence"/>
</dbReference>
<dbReference type="RefSeq" id="WP_135181573.1">
    <property type="nucleotide sequence ID" value="NZ_JADGKZ010000004.1"/>
</dbReference>
<keyword evidence="1 3" id="KW-0547">Nucleotide-binding</keyword>
<evidence type="ECO:0000256" key="4">
    <source>
        <dbReference type="SAM" id="Phobius"/>
    </source>
</evidence>
<keyword evidence="2 3" id="KW-0067">ATP-binding</keyword>
<dbReference type="GO" id="GO:0051301">
    <property type="term" value="P:cell division"/>
    <property type="evidence" value="ECO:0007669"/>
    <property type="project" value="UniProtKB-KW"/>
</dbReference>
<keyword evidence="6" id="KW-0132">Cell division</keyword>
<comment type="caution">
    <text evidence="6">The sequence shown here is derived from an EMBL/GenBank/DDBJ whole genome shotgun (WGS) entry which is preliminary data.</text>
</comment>
<keyword evidence="4" id="KW-1133">Transmembrane helix</keyword>
<feature type="domain" description="FtsK" evidence="5">
    <location>
        <begin position="195"/>
        <end position="380"/>
    </location>
</feature>
<dbReference type="InterPro" id="IPR002543">
    <property type="entry name" value="FtsK_dom"/>
</dbReference>
<feature type="transmembrane region" description="Helical" evidence="4">
    <location>
        <begin position="54"/>
        <end position="72"/>
    </location>
</feature>
<organism evidence="6 7">
    <name type="scientific">Streptococcus cuniculi</name>
    <dbReference type="NCBI Taxonomy" id="1432788"/>
    <lineage>
        <taxon>Bacteria</taxon>
        <taxon>Bacillati</taxon>
        <taxon>Bacillota</taxon>
        <taxon>Bacilli</taxon>
        <taxon>Lactobacillales</taxon>
        <taxon>Streptococcaceae</taxon>
        <taxon>Streptococcus</taxon>
    </lineage>
</organism>
<evidence type="ECO:0000256" key="2">
    <source>
        <dbReference type="ARBA" id="ARBA00022840"/>
    </source>
</evidence>
<dbReference type="PANTHER" id="PTHR22683">
    <property type="entry name" value="SPORULATION PROTEIN RELATED"/>
    <property type="match status" value="1"/>
</dbReference>
<evidence type="ECO:0000256" key="3">
    <source>
        <dbReference type="PROSITE-ProRule" id="PRU00289"/>
    </source>
</evidence>
<evidence type="ECO:0000259" key="5">
    <source>
        <dbReference type="PROSITE" id="PS50901"/>
    </source>
</evidence>
<protein>
    <submittedName>
        <fullName evidence="6">Cell division protein FtsK</fullName>
    </submittedName>
</protein>
<keyword evidence="4" id="KW-0812">Transmembrane</keyword>